<gene>
    <name evidence="1" type="ORF">NC99_45500</name>
</gene>
<evidence type="ECO:0000313" key="1">
    <source>
        <dbReference type="EMBL" id="KOH42657.1"/>
    </source>
</evidence>
<keyword evidence="2" id="KW-1185">Reference proteome</keyword>
<proteinExistence type="predicted"/>
<dbReference type="STRING" id="1409788.NC99_45500"/>
<sequence>MNANIKQNRQENANLLHEAYDRKKYVSEKWFSDIGSFSLTG</sequence>
<accession>A0A0L8V384</accession>
<dbReference type="EMBL" id="LGIA01000217">
    <property type="protein sequence ID" value="KOH42657.1"/>
    <property type="molecule type" value="Genomic_DNA"/>
</dbReference>
<dbReference type="AlphaFoldDB" id="A0A0L8V384"/>
<name>A0A0L8V384_9BACT</name>
<reference evidence="2" key="1">
    <citation type="submission" date="2015-07" db="EMBL/GenBank/DDBJ databases">
        <title>Genome sequencing of Sunxiuqinia dokdonensis strain SK.</title>
        <authorList>
            <person name="Ahn S."/>
            <person name="Kim B.-C."/>
        </authorList>
    </citation>
    <scope>NUCLEOTIDE SEQUENCE [LARGE SCALE GENOMIC DNA]</scope>
    <source>
        <strain evidence="2">SK</strain>
    </source>
</reference>
<comment type="caution">
    <text evidence="1">The sequence shown here is derived from an EMBL/GenBank/DDBJ whole genome shotgun (WGS) entry which is preliminary data.</text>
</comment>
<organism evidence="1 2">
    <name type="scientific">Sunxiuqinia dokdonensis</name>
    <dbReference type="NCBI Taxonomy" id="1409788"/>
    <lineage>
        <taxon>Bacteria</taxon>
        <taxon>Pseudomonadati</taxon>
        <taxon>Bacteroidota</taxon>
        <taxon>Bacteroidia</taxon>
        <taxon>Marinilabiliales</taxon>
        <taxon>Prolixibacteraceae</taxon>
        <taxon>Sunxiuqinia</taxon>
    </lineage>
</organism>
<evidence type="ECO:0000313" key="2">
    <source>
        <dbReference type="Proteomes" id="UP000036958"/>
    </source>
</evidence>
<dbReference type="Proteomes" id="UP000036958">
    <property type="component" value="Unassembled WGS sequence"/>
</dbReference>
<protein>
    <submittedName>
        <fullName evidence="1">Uncharacterized protein</fullName>
    </submittedName>
</protein>